<dbReference type="SUPFAM" id="SSF63562">
    <property type="entry name" value="RPB6/omega subunit-like"/>
    <property type="match status" value="1"/>
</dbReference>
<dbReference type="NCBIfam" id="TIGR00690">
    <property type="entry name" value="rpoZ"/>
    <property type="match status" value="1"/>
</dbReference>
<evidence type="ECO:0000256" key="9">
    <source>
        <dbReference type="ARBA" id="ARBA00048552"/>
    </source>
</evidence>
<evidence type="ECO:0000256" key="6">
    <source>
        <dbReference type="ARBA" id="ARBA00022695"/>
    </source>
</evidence>
<proteinExistence type="inferred from homology"/>
<dbReference type="EC" id="2.7.7.6" evidence="2 10"/>
<dbReference type="EMBL" id="LGSS01000005">
    <property type="protein sequence ID" value="KNF08735.1"/>
    <property type="molecule type" value="Genomic_DNA"/>
</dbReference>
<evidence type="ECO:0000256" key="4">
    <source>
        <dbReference type="ARBA" id="ARBA00022478"/>
    </source>
</evidence>
<evidence type="ECO:0000313" key="12">
    <source>
        <dbReference type="Proteomes" id="UP000037267"/>
    </source>
</evidence>
<dbReference type="OrthoDB" id="9815459at2"/>
<dbReference type="GO" id="GO:0003677">
    <property type="term" value="F:DNA binding"/>
    <property type="evidence" value="ECO:0007669"/>
    <property type="project" value="UniProtKB-UniRule"/>
</dbReference>
<comment type="function">
    <text evidence="10">Promotes RNA polymerase assembly. Latches the N- and C-terminal regions of the beta' subunit thereby facilitating its interaction with the beta and alpha subunits.</text>
</comment>
<dbReference type="GO" id="GO:0006351">
    <property type="term" value="P:DNA-templated transcription"/>
    <property type="evidence" value="ECO:0007669"/>
    <property type="project" value="UniProtKB-UniRule"/>
</dbReference>
<dbReference type="Proteomes" id="UP000037267">
    <property type="component" value="Unassembled WGS sequence"/>
</dbReference>
<evidence type="ECO:0000256" key="2">
    <source>
        <dbReference type="ARBA" id="ARBA00012418"/>
    </source>
</evidence>
<dbReference type="GO" id="GO:0000428">
    <property type="term" value="C:DNA-directed RNA polymerase complex"/>
    <property type="evidence" value="ECO:0007669"/>
    <property type="project" value="UniProtKB-KW"/>
</dbReference>
<evidence type="ECO:0000256" key="8">
    <source>
        <dbReference type="ARBA" id="ARBA00029924"/>
    </source>
</evidence>
<reference evidence="12" key="1">
    <citation type="submission" date="2015-07" db="EMBL/GenBank/DDBJ databases">
        <title>Draft genome sequence of the purine-degrading Gottschalkia purinilyticum DSM 1384 (formerly Clostridium purinilyticum).</title>
        <authorList>
            <person name="Poehlein A."/>
            <person name="Schiel-Bengelsdorf B."/>
            <person name="Bengelsdorf F.R."/>
            <person name="Daniel R."/>
            <person name="Duerre P."/>
        </authorList>
    </citation>
    <scope>NUCLEOTIDE SEQUENCE [LARGE SCALE GENOMIC DNA]</scope>
    <source>
        <strain evidence="12">DSM 1384</strain>
    </source>
</reference>
<evidence type="ECO:0000256" key="5">
    <source>
        <dbReference type="ARBA" id="ARBA00022679"/>
    </source>
</evidence>
<evidence type="ECO:0000256" key="10">
    <source>
        <dbReference type="HAMAP-Rule" id="MF_00366"/>
    </source>
</evidence>
<dbReference type="AlphaFoldDB" id="A0A0L0WBL2"/>
<keyword evidence="7 10" id="KW-0804">Transcription</keyword>
<name>A0A0L0WBL2_GOTPU</name>
<evidence type="ECO:0000256" key="7">
    <source>
        <dbReference type="ARBA" id="ARBA00023163"/>
    </source>
</evidence>
<dbReference type="RefSeq" id="WP_050354838.1">
    <property type="nucleotide sequence ID" value="NZ_LGSS01000005.1"/>
</dbReference>
<sequence length="69" mass="7851">MLYPSINELLDKVDSRYTLVMMVSKRARQLVDGREALIESSSTKPVTVAVEEIADDKITYSRLDTTEEE</sequence>
<dbReference type="HAMAP" id="MF_00366">
    <property type="entry name" value="RNApol_bact_RpoZ"/>
    <property type="match status" value="1"/>
</dbReference>
<organism evidence="11 12">
    <name type="scientific">Gottschalkia purinilytica</name>
    <name type="common">Clostridium purinilyticum</name>
    <dbReference type="NCBI Taxonomy" id="1503"/>
    <lineage>
        <taxon>Bacteria</taxon>
        <taxon>Bacillati</taxon>
        <taxon>Bacillota</taxon>
        <taxon>Tissierellia</taxon>
        <taxon>Tissierellales</taxon>
        <taxon>Gottschalkiaceae</taxon>
        <taxon>Gottschalkia</taxon>
    </lineage>
</organism>
<keyword evidence="4 10" id="KW-0240">DNA-directed RNA polymerase</keyword>
<evidence type="ECO:0000256" key="1">
    <source>
        <dbReference type="ARBA" id="ARBA00006711"/>
    </source>
</evidence>
<comment type="subunit">
    <text evidence="10">The RNAP catalytic core consists of 2 alpha, 1 beta, 1 beta' and 1 omega subunit. When a sigma factor is associated with the core the holoenzyme is formed, which can initiate transcription.</text>
</comment>
<evidence type="ECO:0000256" key="3">
    <source>
        <dbReference type="ARBA" id="ARBA00013725"/>
    </source>
</evidence>
<comment type="similarity">
    <text evidence="1 10">Belongs to the RNA polymerase subunit omega family.</text>
</comment>
<accession>A0A0L0WBL2</accession>
<dbReference type="InterPro" id="IPR036161">
    <property type="entry name" value="RPB6/omega-like_sf"/>
</dbReference>
<dbReference type="InterPro" id="IPR003716">
    <property type="entry name" value="DNA-dir_RNA_pol_omega"/>
</dbReference>
<evidence type="ECO:0000313" key="11">
    <source>
        <dbReference type="EMBL" id="KNF08735.1"/>
    </source>
</evidence>
<dbReference type="PANTHER" id="PTHR34476:SF1">
    <property type="entry name" value="DNA-DIRECTED RNA POLYMERASE SUBUNIT OMEGA"/>
    <property type="match status" value="1"/>
</dbReference>
<comment type="caution">
    <text evidence="11">The sequence shown here is derived from an EMBL/GenBank/DDBJ whole genome shotgun (WGS) entry which is preliminary data.</text>
</comment>
<keyword evidence="6 10" id="KW-0548">Nucleotidyltransferase</keyword>
<dbReference type="Gene3D" id="3.90.940.10">
    <property type="match status" value="1"/>
</dbReference>
<gene>
    <name evidence="10 11" type="primary">rpoZ</name>
    <name evidence="11" type="ORF">CLPU_5c00420</name>
</gene>
<protein>
    <recommendedName>
        <fullName evidence="3 10">DNA-directed RNA polymerase subunit omega</fullName>
        <shortName evidence="10">RNAP omega subunit</shortName>
        <ecNumber evidence="2 10">2.7.7.6</ecNumber>
    </recommendedName>
    <alternativeName>
        <fullName evidence="10">RNA polymerase omega subunit</fullName>
    </alternativeName>
    <alternativeName>
        <fullName evidence="8 10">Transcriptase subunit omega</fullName>
    </alternativeName>
</protein>
<dbReference type="GO" id="GO:0003899">
    <property type="term" value="F:DNA-directed RNA polymerase activity"/>
    <property type="evidence" value="ECO:0007669"/>
    <property type="project" value="UniProtKB-UniRule"/>
</dbReference>
<dbReference type="Pfam" id="PF01192">
    <property type="entry name" value="RNA_pol_Rpb6"/>
    <property type="match status" value="1"/>
</dbReference>
<dbReference type="PATRIC" id="fig|1503.3.peg.2564"/>
<dbReference type="SMART" id="SM01409">
    <property type="entry name" value="RNA_pol_Rpb6"/>
    <property type="match status" value="1"/>
</dbReference>
<keyword evidence="12" id="KW-1185">Reference proteome</keyword>
<dbReference type="InterPro" id="IPR006110">
    <property type="entry name" value="Pol_omega/Rpo6/RPB6"/>
</dbReference>
<keyword evidence="5 10" id="KW-0808">Transferase</keyword>
<comment type="catalytic activity">
    <reaction evidence="9 10">
        <text>RNA(n) + a ribonucleoside 5'-triphosphate = RNA(n+1) + diphosphate</text>
        <dbReference type="Rhea" id="RHEA:21248"/>
        <dbReference type="Rhea" id="RHEA-COMP:14527"/>
        <dbReference type="Rhea" id="RHEA-COMP:17342"/>
        <dbReference type="ChEBI" id="CHEBI:33019"/>
        <dbReference type="ChEBI" id="CHEBI:61557"/>
        <dbReference type="ChEBI" id="CHEBI:140395"/>
        <dbReference type="EC" id="2.7.7.6"/>
    </reaction>
</comment>
<dbReference type="STRING" id="1503.CLPU_5c00420"/>
<dbReference type="PANTHER" id="PTHR34476">
    <property type="entry name" value="DNA-DIRECTED RNA POLYMERASE SUBUNIT OMEGA"/>
    <property type="match status" value="1"/>
</dbReference>